<feature type="region of interest" description="Disordered" evidence="5">
    <location>
        <begin position="629"/>
        <end position="668"/>
    </location>
</feature>
<keyword evidence="7" id="KW-1185">Reference proteome</keyword>
<proteinExistence type="predicted"/>
<dbReference type="Gene3D" id="3.90.226.10">
    <property type="entry name" value="2-enoyl-CoA Hydratase, Chain A, domain 1"/>
    <property type="match status" value="1"/>
</dbReference>
<sequence>METVEEHPVLNTAIDVVKPNTTEEASAELSNVCHKSNGVDCDVQAEGEHSEANEVPPEPSLLEVENEKQENVTISDKCDVSTVPETELEIPLEQEGTVTDKPDSKPEIEVVHDTEIAHIDEIPHDEVITETVIETEKEICIEEGIVTMIEMESSIPTVHFETEILVEETDDNVSEMLVENQESGQTNNMLNELGSNIELSEVLRSSDVSENVENNNSTVKQEIFNKEELLDILEGNDNLELSANKTTETSPNTPIKISDAEIAMQQFSRLSKRKFDLKVPKIKRGEKSKSPLKDALKAKNLEKEKQLVDDKKKETGLDNTQSPDHQDNNVQQSQLDEQEQGTQLVPTEQELSNNKQQQAETGPLETYSDNIVKTLVMDWEDEPTENNEANSVFEEGEALIKDLEELKKKKESRISKNDTIESVDAIDSPSAESQIKLTKADDDGPTRRLSRVIKKKVIFDPDNPDTFTKGKSNKAKETLVTKEQTTSKKGKSDQIIQRSKSKSPLKLQWKKPSTKNSKQHKRLTEVDRLLMDEGAVNMIYQLTPEAPKGKKNVRTKAEFIKKIQSSTPDGKEMKFRERKKESKYEDGEAKTIVGGKHRPSLSSSAKSPCVSEDFETHSADDSIIYRRHSSSSYSSSCMSPRRLSDVETGNTQSQSVTRISQQPMSDAEINPRSEIKNVKEESLFKSEIPKLLSGEMINRNDCLSIKEKLNSKLSLALNKRKRENSKSEKPAKQKKIVKSEENMTPLRDERLSKFQFISVTFDQRLALVCIKKTGLKICVEILKELEDALNYIDNRNDISITLLESQCGTLCSSLDLSLLLDENKEIRANHAYELAESVRSLLSSVARHSKLLCCGVWGACAGVALALVALSDVALASEGASFWLAAAAAPILPGAAALTARCRALPQALVNDLVIFGRRLSASEALQGGLVSRVLWPDRFDEQVQNIAKDIAAQPLQTIILKKKLLNLKSNSEAEVTFLSCLEAERDLLVEYWTSVEGQELLRATLDSA</sequence>
<evidence type="ECO:0000256" key="1">
    <source>
        <dbReference type="ARBA" id="ARBA00004275"/>
    </source>
</evidence>
<keyword evidence="3" id="KW-0413">Isomerase</keyword>
<accession>A0A8S4RPI2</accession>
<feature type="region of interest" description="Disordered" evidence="5">
    <location>
        <begin position="281"/>
        <end position="369"/>
    </location>
</feature>
<feature type="compositionally biased region" description="Basic residues" evidence="5">
    <location>
        <begin position="499"/>
        <end position="521"/>
    </location>
</feature>
<keyword evidence="4" id="KW-0175">Coiled coil</keyword>
<dbReference type="Pfam" id="PF00378">
    <property type="entry name" value="ECH_1"/>
    <property type="match status" value="1"/>
</dbReference>
<protein>
    <submittedName>
        <fullName evidence="6">Jg6886 protein</fullName>
    </submittedName>
</protein>
<dbReference type="AlphaFoldDB" id="A0A8S4RPI2"/>
<organism evidence="6 7">
    <name type="scientific">Pararge aegeria aegeria</name>
    <dbReference type="NCBI Taxonomy" id="348720"/>
    <lineage>
        <taxon>Eukaryota</taxon>
        <taxon>Metazoa</taxon>
        <taxon>Ecdysozoa</taxon>
        <taxon>Arthropoda</taxon>
        <taxon>Hexapoda</taxon>
        <taxon>Insecta</taxon>
        <taxon>Pterygota</taxon>
        <taxon>Neoptera</taxon>
        <taxon>Endopterygota</taxon>
        <taxon>Lepidoptera</taxon>
        <taxon>Glossata</taxon>
        <taxon>Ditrysia</taxon>
        <taxon>Papilionoidea</taxon>
        <taxon>Nymphalidae</taxon>
        <taxon>Satyrinae</taxon>
        <taxon>Satyrini</taxon>
        <taxon>Parargina</taxon>
        <taxon>Pararge</taxon>
    </lineage>
</organism>
<comment type="subcellular location">
    <subcellularLocation>
        <location evidence="1">Peroxisome</location>
    </subcellularLocation>
</comment>
<dbReference type="CDD" id="cd06558">
    <property type="entry name" value="crotonase-like"/>
    <property type="match status" value="1"/>
</dbReference>
<dbReference type="OrthoDB" id="6357915at2759"/>
<feature type="coiled-coil region" evidence="4">
    <location>
        <begin position="386"/>
        <end position="413"/>
    </location>
</feature>
<dbReference type="InterPro" id="IPR051053">
    <property type="entry name" value="ECH/Chromodomain_protein"/>
</dbReference>
<dbReference type="EMBL" id="CAKXAJ010025428">
    <property type="protein sequence ID" value="CAH2239325.1"/>
    <property type="molecule type" value="Genomic_DNA"/>
</dbReference>
<dbReference type="InterPro" id="IPR001753">
    <property type="entry name" value="Enoyl-CoA_hydra/iso"/>
</dbReference>
<evidence type="ECO:0000256" key="5">
    <source>
        <dbReference type="SAM" id="MobiDB-lite"/>
    </source>
</evidence>
<evidence type="ECO:0000256" key="3">
    <source>
        <dbReference type="ARBA" id="ARBA00023235"/>
    </source>
</evidence>
<dbReference type="PANTHER" id="PTHR43684">
    <property type="match status" value="1"/>
</dbReference>
<dbReference type="InterPro" id="IPR029045">
    <property type="entry name" value="ClpP/crotonase-like_dom_sf"/>
</dbReference>
<comment type="caution">
    <text evidence="6">The sequence shown here is derived from an EMBL/GenBank/DDBJ whole genome shotgun (WGS) entry which is preliminary data.</text>
</comment>
<feature type="compositionally biased region" description="Polar residues" evidence="5">
    <location>
        <begin position="317"/>
        <end position="360"/>
    </location>
</feature>
<feature type="compositionally biased region" description="Basic and acidic residues" evidence="5">
    <location>
        <begin position="281"/>
        <end position="316"/>
    </location>
</feature>
<feature type="compositionally biased region" description="Basic and acidic residues" evidence="5">
    <location>
        <begin position="569"/>
        <end position="589"/>
    </location>
</feature>
<dbReference type="Proteomes" id="UP000838756">
    <property type="component" value="Unassembled WGS sequence"/>
</dbReference>
<dbReference type="GO" id="GO:0004165">
    <property type="term" value="F:delta(3)-delta(2)-enoyl-CoA isomerase activity"/>
    <property type="evidence" value="ECO:0007669"/>
    <property type="project" value="UniProtKB-ARBA"/>
</dbReference>
<feature type="compositionally biased region" description="Polar residues" evidence="5">
    <location>
        <begin position="647"/>
        <end position="664"/>
    </location>
</feature>
<dbReference type="GO" id="GO:0005777">
    <property type="term" value="C:peroxisome"/>
    <property type="evidence" value="ECO:0007669"/>
    <property type="project" value="UniProtKB-SubCell"/>
</dbReference>
<feature type="region of interest" description="Disordered" evidence="5">
    <location>
        <begin position="564"/>
        <end position="613"/>
    </location>
</feature>
<reference evidence="6" key="1">
    <citation type="submission" date="2022-03" db="EMBL/GenBank/DDBJ databases">
        <authorList>
            <person name="Lindestad O."/>
        </authorList>
    </citation>
    <scope>NUCLEOTIDE SEQUENCE</scope>
</reference>
<evidence type="ECO:0000313" key="6">
    <source>
        <dbReference type="EMBL" id="CAH2239325.1"/>
    </source>
</evidence>
<evidence type="ECO:0000256" key="2">
    <source>
        <dbReference type="ARBA" id="ARBA00023140"/>
    </source>
</evidence>
<dbReference type="SUPFAM" id="SSF52096">
    <property type="entry name" value="ClpP/crotonase"/>
    <property type="match status" value="1"/>
</dbReference>
<gene>
    <name evidence="6" type="primary">jg6886</name>
    <name evidence="6" type="ORF">PAEG_LOCUS16100</name>
</gene>
<dbReference type="PANTHER" id="PTHR43684:SF1">
    <property type="entry name" value="ENOYL-COA DELTA ISOMERASE 2"/>
    <property type="match status" value="1"/>
</dbReference>
<feature type="region of interest" description="Disordered" evidence="5">
    <location>
        <begin position="460"/>
        <end position="521"/>
    </location>
</feature>
<keyword evidence="2" id="KW-0576">Peroxisome</keyword>
<feature type="compositionally biased region" description="Low complexity" evidence="5">
    <location>
        <begin position="630"/>
        <end position="641"/>
    </location>
</feature>
<evidence type="ECO:0000313" key="7">
    <source>
        <dbReference type="Proteomes" id="UP000838756"/>
    </source>
</evidence>
<evidence type="ECO:0000256" key="4">
    <source>
        <dbReference type="SAM" id="Coils"/>
    </source>
</evidence>
<name>A0A8S4RPI2_9NEOP</name>